<name>D9PHD9_9ZZZZ</name>
<accession>D9PHD9</accession>
<reference evidence="1" key="2">
    <citation type="journal article" date="2011" name="Microb. Ecol.">
        <title>Taxonomic and Functional Metagenomic Profiling of the Microbial Community in the Anoxic Sediment of a Sub-saline Shallow Lake (Laguna de Carrizo, Central Spain).</title>
        <authorList>
            <person name="Ferrer M."/>
            <person name="Guazzaroni M.E."/>
            <person name="Richter M."/>
            <person name="Garcia-Salamanca A."/>
            <person name="Yarza P."/>
            <person name="Suarez-Suarez A."/>
            <person name="Solano J."/>
            <person name="Alcaide M."/>
            <person name="van Dillewijn P."/>
            <person name="Molina-Henares M.A."/>
            <person name="Lopez-Cortes N."/>
            <person name="Al-Ramahi Y."/>
            <person name="Guerrero C."/>
            <person name="Acosta A."/>
            <person name="de Eugenio L.I."/>
            <person name="Martinez V."/>
            <person name="Marques S."/>
            <person name="Rojo F."/>
            <person name="Santero E."/>
            <person name="Genilloud O."/>
            <person name="Perez-Perez J."/>
            <person name="Rossello-Mora R."/>
            <person name="Ramos J.L."/>
        </authorList>
    </citation>
    <scope>NUCLEOTIDE SEQUENCE</scope>
</reference>
<protein>
    <recommendedName>
        <fullName evidence="2">Lipoprotein</fullName>
    </recommendedName>
</protein>
<evidence type="ECO:0008006" key="2">
    <source>
        <dbReference type="Google" id="ProtNLM"/>
    </source>
</evidence>
<proteinExistence type="predicted"/>
<organism evidence="1">
    <name type="scientific">sediment metagenome</name>
    <dbReference type="NCBI Taxonomy" id="749907"/>
    <lineage>
        <taxon>unclassified sequences</taxon>
        <taxon>metagenomes</taxon>
        <taxon>ecological metagenomes</taxon>
    </lineage>
</organism>
<evidence type="ECO:0000313" key="1">
    <source>
        <dbReference type="EMBL" id="EFK97024.1"/>
    </source>
</evidence>
<gene>
    <name evidence="1" type="ORF">LDC_0939</name>
</gene>
<dbReference type="AlphaFoldDB" id="D9PHD9"/>
<reference evidence="1" key="1">
    <citation type="submission" date="2010-07" db="EMBL/GenBank/DDBJ databases">
        <authorList>
            <consortium name="CONSOLIDER consortium CSD2007-00005"/>
            <person name="Guazzaroni M.-E."/>
            <person name="Richter M."/>
            <person name="Garcia-Salamanca A."/>
            <person name="Yarza P."/>
            <person name="Ferrer M."/>
        </authorList>
    </citation>
    <scope>NUCLEOTIDE SEQUENCE</scope>
</reference>
<dbReference type="PROSITE" id="PS51257">
    <property type="entry name" value="PROKAR_LIPOPROTEIN"/>
    <property type="match status" value="1"/>
</dbReference>
<sequence>MKKTILYFITTLMVGTLVGGCGSSGPYVPIMSTYKGDNKENAFWSFAFGQLFMKPEYKKDAPIALECTRNAFLYVASKESLKRGYPYFVIADGSDISGYDNNLLGIPTVNYNAWSNYCNPEYRFKKTGLEGNKCQFKYLGYDMPNRIDSHVVMYKKKIIYFLHGMLKRQWMKLETEQMLV</sequence>
<dbReference type="EMBL" id="ADZX01000366">
    <property type="protein sequence ID" value="EFK97024.1"/>
    <property type="molecule type" value="Genomic_DNA"/>
</dbReference>
<comment type="caution">
    <text evidence="1">The sequence shown here is derived from an EMBL/GenBank/DDBJ whole genome shotgun (WGS) entry which is preliminary data.</text>
</comment>